<dbReference type="AlphaFoldDB" id="A0A1V4AW55"/>
<sequence length="200" mass="22143">MSTRQKLLLTFFIVIGVFSGVSYAQDSPRVVVKKYLDAVRSNDYDKAYALISKTDTTIINWLKLIQYVKKIAPVRLAEIIDLAHTAVRQEVISTSVGNSTALIKIHSTIPDMEGTLRITQNAEDIKSLLNRGGLPMKERLGECTLVLEDGMWRISKVKGISSDQAADIATDFAALILGKDEAKRIAKTIEAFMKKQEKGA</sequence>
<accession>A0A1V4AW55</accession>
<evidence type="ECO:0000313" key="2">
    <source>
        <dbReference type="Proteomes" id="UP000189681"/>
    </source>
</evidence>
<proteinExistence type="predicted"/>
<comment type="caution">
    <text evidence="1">The sequence shown here is derived from an EMBL/GenBank/DDBJ whole genome shotgun (WGS) entry which is preliminary data.</text>
</comment>
<dbReference type="Proteomes" id="UP000189681">
    <property type="component" value="Unassembled WGS sequence"/>
</dbReference>
<name>A0A1V4AW55_9BACT</name>
<gene>
    <name evidence="1" type="ORF">AYP45_04190</name>
</gene>
<dbReference type="STRING" id="1004156.AYP45_04190"/>
<reference evidence="1 2" key="1">
    <citation type="journal article" date="2017" name="Water Res.">
        <title>Discovery and metagenomic analysis of an anammox bacterial enrichment related to Candidatus "Brocadia caroliniensis" in a full-scale glycerol-fed nitritation-denitritation separate centrate treatment process.</title>
        <authorList>
            <person name="Park H."/>
            <person name="Brotto A.C."/>
            <person name="van Loosdrecht M.C."/>
            <person name="Chandran K."/>
        </authorList>
    </citation>
    <scope>NUCLEOTIDE SEQUENCE [LARGE SCALE GENOMIC DNA]</scope>
    <source>
        <strain evidence="1">26THWARD</strain>
    </source>
</reference>
<organism evidence="1 2">
    <name type="scientific">Candidatus Brocadia carolinensis</name>
    <dbReference type="NCBI Taxonomy" id="1004156"/>
    <lineage>
        <taxon>Bacteria</taxon>
        <taxon>Pseudomonadati</taxon>
        <taxon>Planctomycetota</taxon>
        <taxon>Candidatus Brocadiia</taxon>
        <taxon>Candidatus Brocadiales</taxon>
        <taxon>Candidatus Brocadiaceae</taxon>
        <taxon>Candidatus Brocadia</taxon>
    </lineage>
</organism>
<protein>
    <submittedName>
        <fullName evidence="1">Uncharacterized protein</fullName>
    </submittedName>
</protein>
<dbReference type="EMBL" id="AYTS01000035">
    <property type="protein sequence ID" value="OOP57358.1"/>
    <property type="molecule type" value="Genomic_DNA"/>
</dbReference>
<evidence type="ECO:0000313" key="1">
    <source>
        <dbReference type="EMBL" id="OOP57358.1"/>
    </source>
</evidence>